<feature type="region of interest" description="Disordered" evidence="1">
    <location>
        <begin position="478"/>
        <end position="633"/>
    </location>
</feature>
<keyword evidence="4" id="KW-1185">Reference proteome</keyword>
<dbReference type="STRING" id="2282107.A0A286UR00"/>
<feature type="region of interest" description="Disordered" evidence="1">
    <location>
        <begin position="151"/>
        <end position="219"/>
    </location>
</feature>
<dbReference type="PANTHER" id="PTHR16021:SF13">
    <property type="entry name" value="ETS DOMAIN-CONTAINING PROTEIN-RELATED"/>
    <property type="match status" value="1"/>
</dbReference>
<feature type="region of interest" description="Disordered" evidence="1">
    <location>
        <begin position="76"/>
        <end position="137"/>
    </location>
</feature>
<feature type="compositionally biased region" description="Polar residues" evidence="1">
    <location>
        <begin position="171"/>
        <end position="196"/>
    </location>
</feature>
<sequence length="633" mass="66273">MSTSSLNSTVTTSNVIESETGSVISATASVSLSTGSVATIADSIPVSSIVASSSQDLSIVTRSASASVSEISARSERAAVSTSDVSTTQSSSGSISKQTNAASSSATTSSAATTSSQDTTQNPAPSPAPEPSTSTVTTVISSGTTFSTSTVITITSPSPTSPVSTTSVSAKDSQTSSSVSRTQNSPSNNGQTQAITSLTSASSNEQQSSLSSSSSPSNNSRIVASTVAASVHVDSTLSSPVKVTVTSQGSTIVSTPDLITSTLIEGKTDGSVQTLTSVFANPTTSSQTDALSSTSFWNKKGAVAGVFLVVALVIIGSILGMICCIRRRRNRQLSSTSSGLLSASDFRRFSGPPPEMTEQPTTYQAIRNYGSSRDDPQRHLMAPSISNGSHNTHEDVLLPPGLGIHTSRQPNQVQPGSLNLTGVNTTYKDLHTYDGPFSDYHRYIATGDTRIHIPQRETIGIAYTSDLKHEPILETERVPEIVHRSPSPVPSSPSVYPPSLPPVPEKDDEDYLFYERETKPRPESRPPTRPSTAVGQDSDAKNPFTSPLDPTGDTSTKRVVPIQLQTEQTYRPITPPDSSSGHSPVISPGEQGTNKNPYSNAFLGRSVSVKGVEPLRPKRNPLRMSTSGSSVNL</sequence>
<evidence type="ECO:0000313" key="3">
    <source>
        <dbReference type="EMBL" id="PAV21954.1"/>
    </source>
</evidence>
<keyword evidence="2" id="KW-0472">Membrane</keyword>
<protein>
    <submittedName>
        <fullName evidence="3">Uncharacterized protein</fullName>
    </submittedName>
</protein>
<keyword evidence="2" id="KW-1133">Transmembrane helix</keyword>
<feature type="compositionally biased region" description="Polar residues" evidence="1">
    <location>
        <begin position="563"/>
        <end position="582"/>
    </location>
</feature>
<feature type="compositionally biased region" description="Polar residues" evidence="1">
    <location>
        <begin position="590"/>
        <end position="599"/>
    </location>
</feature>
<feature type="compositionally biased region" description="Basic and acidic residues" evidence="1">
    <location>
        <begin position="513"/>
        <end position="526"/>
    </location>
</feature>
<accession>A0A286UR00</accession>
<dbReference type="InParanoid" id="A0A286UR00"/>
<feature type="compositionally biased region" description="Polar residues" evidence="1">
    <location>
        <begin position="623"/>
        <end position="633"/>
    </location>
</feature>
<feature type="compositionally biased region" description="Low complexity" evidence="1">
    <location>
        <begin position="151"/>
        <end position="170"/>
    </location>
</feature>
<gene>
    <name evidence="3" type="ORF">PNOK_0191100</name>
</gene>
<evidence type="ECO:0000256" key="1">
    <source>
        <dbReference type="SAM" id="MobiDB-lite"/>
    </source>
</evidence>
<name>A0A286UR00_9AGAM</name>
<dbReference type="InterPro" id="IPR052660">
    <property type="entry name" value="Erythrocyte_Invasion_ImmMod"/>
</dbReference>
<feature type="transmembrane region" description="Helical" evidence="2">
    <location>
        <begin position="302"/>
        <end position="325"/>
    </location>
</feature>
<dbReference type="PANTHER" id="PTHR16021">
    <property type="entry name" value="MANSC DOMAIN CONTAINING PROTEIN 1"/>
    <property type="match status" value="1"/>
</dbReference>
<feature type="compositionally biased region" description="Low complexity" evidence="1">
    <location>
        <begin position="197"/>
        <end position="219"/>
    </location>
</feature>
<proteinExistence type="predicted"/>
<evidence type="ECO:0000313" key="4">
    <source>
        <dbReference type="Proteomes" id="UP000217199"/>
    </source>
</evidence>
<feature type="compositionally biased region" description="Pro residues" evidence="1">
    <location>
        <begin position="487"/>
        <end position="503"/>
    </location>
</feature>
<dbReference type="EMBL" id="NBII01000002">
    <property type="protein sequence ID" value="PAV21954.1"/>
    <property type="molecule type" value="Genomic_DNA"/>
</dbReference>
<comment type="caution">
    <text evidence="3">The sequence shown here is derived from an EMBL/GenBank/DDBJ whole genome shotgun (WGS) entry which is preliminary data.</text>
</comment>
<feature type="compositionally biased region" description="Low complexity" evidence="1">
    <location>
        <begin position="81"/>
        <end position="123"/>
    </location>
</feature>
<dbReference type="AlphaFoldDB" id="A0A286UR00"/>
<dbReference type="OrthoDB" id="3250803at2759"/>
<keyword evidence="2" id="KW-0812">Transmembrane</keyword>
<reference evidence="3 4" key="1">
    <citation type="journal article" date="2017" name="Mol. Ecol.">
        <title>Comparative and population genomic landscape of Phellinus noxius: A hypervariable fungus causing root rot in trees.</title>
        <authorList>
            <person name="Chung C.L."/>
            <person name="Lee T.J."/>
            <person name="Akiba M."/>
            <person name="Lee H.H."/>
            <person name="Kuo T.H."/>
            <person name="Liu D."/>
            <person name="Ke H.M."/>
            <person name="Yokoi T."/>
            <person name="Roa M.B."/>
            <person name="Lu M.J."/>
            <person name="Chang Y.Y."/>
            <person name="Ann P.J."/>
            <person name="Tsai J.N."/>
            <person name="Chen C.Y."/>
            <person name="Tzean S.S."/>
            <person name="Ota Y."/>
            <person name="Hattori T."/>
            <person name="Sahashi N."/>
            <person name="Liou R.F."/>
            <person name="Kikuchi T."/>
            <person name="Tsai I.J."/>
        </authorList>
    </citation>
    <scope>NUCLEOTIDE SEQUENCE [LARGE SCALE GENOMIC DNA]</scope>
    <source>
        <strain evidence="3 4">FFPRI411160</strain>
    </source>
</reference>
<organism evidence="3 4">
    <name type="scientific">Pyrrhoderma noxium</name>
    <dbReference type="NCBI Taxonomy" id="2282107"/>
    <lineage>
        <taxon>Eukaryota</taxon>
        <taxon>Fungi</taxon>
        <taxon>Dikarya</taxon>
        <taxon>Basidiomycota</taxon>
        <taxon>Agaricomycotina</taxon>
        <taxon>Agaricomycetes</taxon>
        <taxon>Hymenochaetales</taxon>
        <taxon>Hymenochaetaceae</taxon>
        <taxon>Pyrrhoderma</taxon>
    </lineage>
</organism>
<dbReference type="Proteomes" id="UP000217199">
    <property type="component" value="Unassembled WGS sequence"/>
</dbReference>
<evidence type="ECO:0000256" key="2">
    <source>
        <dbReference type="SAM" id="Phobius"/>
    </source>
</evidence>